<dbReference type="GO" id="GO:0008800">
    <property type="term" value="F:beta-lactamase activity"/>
    <property type="evidence" value="ECO:0007669"/>
    <property type="project" value="UniProtKB-UniRule"/>
</dbReference>
<evidence type="ECO:0000256" key="2">
    <source>
        <dbReference type="ARBA" id="ARBA00007898"/>
    </source>
</evidence>
<accession>A0A2S7UYL9</accession>
<dbReference type="AlphaFoldDB" id="A0A2S7UYL9"/>
<comment type="caution">
    <text evidence="11">The sequence shown here is derived from an EMBL/GenBank/DDBJ whole genome shotgun (WGS) entry which is preliminary data.</text>
</comment>
<feature type="signal peptide" evidence="9">
    <location>
        <begin position="1"/>
        <end position="19"/>
    </location>
</feature>
<evidence type="ECO:0000256" key="6">
    <source>
        <dbReference type="ARBA" id="ARBA00023251"/>
    </source>
</evidence>
<dbReference type="GO" id="GO:0008658">
    <property type="term" value="F:penicillin binding"/>
    <property type="evidence" value="ECO:0007669"/>
    <property type="project" value="InterPro"/>
</dbReference>
<evidence type="ECO:0000256" key="3">
    <source>
        <dbReference type="ARBA" id="ARBA00012865"/>
    </source>
</evidence>
<dbReference type="GO" id="GO:0046677">
    <property type="term" value="P:response to antibiotic"/>
    <property type="evidence" value="ECO:0007669"/>
    <property type="project" value="UniProtKB-UniRule"/>
</dbReference>
<feature type="active site" description="Acyl-ester intermediate" evidence="7">
    <location>
        <position position="69"/>
    </location>
</feature>
<dbReference type="EMBL" id="MSCH01000003">
    <property type="protein sequence ID" value="PQJ54350.1"/>
    <property type="molecule type" value="Genomic_DNA"/>
</dbReference>
<evidence type="ECO:0000256" key="9">
    <source>
        <dbReference type="SAM" id="SignalP"/>
    </source>
</evidence>
<dbReference type="GO" id="GO:0017001">
    <property type="term" value="P:antibiotic catabolic process"/>
    <property type="evidence" value="ECO:0007669"/>
    <property type="project" value="InterPro"/>
</dbReference>
<dbReference type="PANTHER" id="PTHR30627:SF6">
    <property type="entry name" value="BETA-LACTAMASE YBXI-RELATED"/>
    <property type="match status" value="1"/>
</dbReference>
<dbReference type="GO" id="GO:0071555">
    <property type="term" value="P:cell wall organization"/>
    <property type="evidence" value="ECO:0007669"/>
    <property type="project" value="TreeGrafter"/>
</dbReference>
<dbReference type="GO" id="GO:0005886">
    <property type="term" value="C:plasma membrane"/>
    <property type="evidence" value="ECO:0007669"/>
    <property type="project" value="TreeGrafter"/>
</dbReference>
<sequence>MMKYLILLFTLVLSLNSYSFEDVLANNTNKSIEQLYKENNVTGSILIESLDGKIKYQYNVNNERFVPASTFKIPNTLIILQEGLIKDLSEIITWDGTEHEYAAWNQDQTLKTAFQYSCVWCYQRYAKKVGHVKYHKYLKDFDYGNYLTGDDITQFWLTGDLKITVQEQIKFLRKLVAEDLPIQTKHIQTLKRIMLSKSDSKIKIWSKTGWSGKDGWYVGYLVTNNQTWFFANHLEIKQNSDLPLRKKLTLEAFKQLNIIQ</sequence>
<feature type="modified residue" description="N6-carboxylysine" evidence="7">
    <location>
        <position position="72"/>
    </location>
</feature>
<comment type="catalytic activity">
    <reaction evidence="1 8">
        <text>a beta-lactam + H2O = a substituted beta-amino acid</text>
        <dbReference type="Rhea" id="RHEA:20401"/>
        <dbReference type="ChEBI" id="CHEBI:15377"/>
        <dbReference type="ChEBI" id="CHEBI:35627"/>
        <dbReference type="ChEBI" id="CHEBI:140347"/>
        <dbReference type="EC" id="3.5.2.6"/>
    </reaction>
</comment>
<keyword evidence="5 8" id="KW-0378">Hydrolase</keyword>
<organism evidence="11 12">
    <name type="scientific">Psychrosphaera saromensis</name>
    <dbReference type="NCBI Taxonomy" id="716813"/>
    <lineage>
        <taxon>Bacteria</taxon>
        <taxon>Pseudomonadati</taxon>
        <taxon>Pseudomonadota</taxon>
        <taxon>Gammaproteobacteria</taxon>
        <taxon>Alteromonadales</taxon>
        <taxon>Pseudoalteromonadaceae</taxon>
        <taxon>Psychrosphaera</taxon>
    </lineage>
</organism>
<name>A0A2S7UYL9_9GAMM</name>
<evidence type="ECO:0000313" key="12">
    <source>
        <dbReference type="Proteomes" id="UP000239007"/>
    </source>
</evidence>
<comment type="similarity">
    <text evidence="2 8">Belongs to the class-D beta-lactamase family.</text>
</comment>
<keyword evidence="6 8" id="KW-0046">Antibiotic resistance</keyword>
<keyword evidence="4 9" id="KW-0732">Signal</keyword>
<dbReference type="InterPro" id="IPR050515">
    <property type="entry name" value="Beta-lactam/transpept"/>
</dbReference>
<evidence type="ECO:0000256" key="7">
    <source>
        <dbReference type="PIRSR" id="PIRSR602137-50"/>
    </source>
</evidence>
<dbReference type="SUPFAM" id="SSF56601">
    <property type="entry name" value="beta-lactamase/transpeptidase-like"/>
    <property type="match status" value="1"/>
</dbReference>
<evidence type="ECO:0000256" key="5">
    <source>
        <dbReference type="ARBA" id="ARBA00022801"/>
    </source>
</evidence>
<dbReference type="PROSITE" id="PS00337">
    <property type="entry name" value="BETA_LACTAMASE_D"/>
    <property type="match status" value="1"/>
</dbReference>
<dbReference type="InterPro" id="IPR001460">
    <property type="entry name" value="PCN-bd_Tpept"/>
</dbReference>
<evidence type="ECO:0000256" key="1">
    <source>
        <dbReference type="ARBA" id="ARBA00001526"/>
    </source>
</evidence>
<dbReference type="Proteomes" id="UP000239007">
    <property type="component" value="Unassembled WGS sequence"/>
</dbReference>
<reference evidence="11 12" key="1">
    <citation type="submission" date="2016-12" db="EMBL/GenBank/DDBJ databases">
        <title>Diversity of luminous bacteria.</title>
        <authorList>
            <person name="Yoshizawa S."/>
            <person name="Kogure K."/>
        </authorList>
    </citation>
    <scope>NUCLEOTIDE SEQUENCE [LARGE SCALE GENOMIC DNA]</scope>
    <source>
        <strain evidence="11 12">SA4-48</strain>
    </source>
</reference>
<dbReference type="InterPro" id="IPR002137">
    <property type="entry name" value="Beta-lactam_class-D_AS"/>
</dbReference>
<feature type="chain" id="PRO_5015547826" description="Beta-lactamase" evidence="9">
    <location>
        <begin position="20"/>
        <end position="260"/>
    </location>
</feature>
<keyword evidence="12" id="KW-1185">Reference proteome</keyword>
<protein>
    <recommendedName>
        <fullName evidence="3 8">Beta-lactamase</fullName>
        <ecNumber evidence="3 8">3.5.2.6</ecNumber>
    </recommendedName>
</protein>
<dbReference type="Gene3D" id="3.40.710.10">
    <property type="entry name" value="DD-peptidase/beta-lactamase superfamily"/>
    <property type="match status" value="1"/>
</dbReference>
<evidence type="ECO:0000259" key="10">
    <source>
        <dbReference type="Pfam" id="PF00905"/>
    </source>
</evidence>
<gene>
    <name evidence="11" type="ORF">BTO11_12240</name>
</gene>
<dbReference type="InterPro" id="IPR012338">
    <property type="entry name" value="Beta-lactam/transpept-like"/>
</dbReference>
<evidence type="ECO:0000256" key="4">
    <source>
        <dbReference type="ARBA" id="ARBA00022729"/>
    </source>
</evidence>
<evidence type="ECO:0000313" key="11">
    <source>
        <dbReference type="EMBL" id="PQJ54350.1"/>
    </source>
</evidence>
<dbReference type="PANTHER" id="PTHR30627">
    <property type="entry name" value="PEPTIDOGLYCAN D,D-TRANSPEPTIDASE"/>
    <property type="match status" value="1"/>
</dbReference>
<dbReference type="EC" id="3.5.2.6" evidence="3 8"/>
<feature type="domain" description="Penicillin-binding protein transpeptidase" evidence="10">
    <location>
        <begin position="43"/>
        <end position="248"/>
    </location>
</feature>
<dbReference type="Pfam" id="PF00905">
    <property type="entry name" value="Transpeptidase"/>
    <property type="match status" value="1"/>
</dbReference>
<evidence type="ECO:0000256" key="8">
    <source>
        <dbReference type="RuleBase" id="RU361140"/>
    </source>
</evidence>
<proteinExistence type="inferred from homology"/>